<evidence type="ECO:0000256" key="2">
    <source>
        <dbReference type="ARBA" id="ARBA00022723"/>
    </source>
</evidence>
<evidence type="ECO:0000256" key="1">
    <source>
        <dbReference type="ARBA" id="ARBA00004123"/>
    </source>
</evidence>
<name>A0A8H3TNZ9_9TREE</name>
<feature type="region of interest" description="Disordered" evidence="8">
    <location>
        <begin position="336"/>
        <end position="362"/>
    </location>
</feature>
<keyword evidence="6" id="KW-0539">Nucleus</keyword>
<feature type="domain" description="C2H2-type" evidence="9">
    <location>
        <begin position="12"/>
        <end position="41"/>
    </location>
</feature>
<dbReference type="GO" id="GO:0000978">
    <property type="term" value="F:RNA polymerase II cis-regulatory region sequence-specific DNA binding"/>
    <property type="evidence" value="ECO:0007669"/>
    <property type="project" value="InterPro"/>
</dbReference>
<dbReference type="InterPro" id="IPR051059">
    <property type="entry name" value="VerF-like"/>
</dbReference>
<dbReference type="GO" id="GO:0008270">
    <property type="term" value="F:zinc ion binding"/>
    <property type="evidence" value="ECO:0007669"/>
    <property type="project" value="UniProtKB-KW"/>
</dbReference>
<keyword evidence="5" id="KW-0862">Zinc</keyword>
<sequence>MLNKGGPSLTPFSCTYEGCLKAFATAAHRKRHERSHTGILPYECPLCGKRFARSDVRGRHITGIHDREPGEVLKGIEPRQGAKLAVQPSAAPSPISDAGIGQHDDIPTSGQQLLSFSTESAEPYLTNNRIVSQILQPTSLAPSGTRSTSFQPLSEAHVFAQETSIDPGFGRHFTQPVISHLAGPDSLQHPNMEVLLQAVSTSHWADALQDRNSLPTPPPRVPSVNILAHHSQMPTGFINLELPDTASVTGDLVGEDMADVFGWGVNADWLKLYNPVDIENNLLSSEAPPGLENRPSTTVNSLAHGSAPGMIAQQPVFFPFLENSQQLPIDRQYQSSELRTASSHNSGGYSIPSETSDCQEAYPSRTSRINQDMTYVSAQVHDWRARPFTPIPVKKALALPNPVSQDLPPDEYPAFVGTRHHTALLRLISLTHEATFPPPDLANFPDAGVMSTCIGLYFEHFHPILPVLRPAAFQDLEKYEQRSASTESRGHSRPRFASNVVEYQNHPYYPFLLLTMCAIGATYGKREWKPVAIYMNELARRAGKHLRDRDSRAVFSKQYMQARLLQAVAGLAIGSRDLYLESEMTRSVLVAAARRANLLRSLKPSSQDSPRNAGALLQTASVLEISGATPTTSESGSEAELEARWHRWLEEEERLRLGWGIYIVDCQGASVLNVPASFALDEIHAAMPSTKELWVASTAATWDAAVKRAHRSDPEFTEAQPFDRVLRDALQEDLLPRTVSDFGKNIIAHTLHRICNEATALNKLLVAPSTITPVELGKGSFPPNLQHDPYTILERLAISWHDSVEYPSYFLITNDALRHHAYLKLVHPQFLDHVKYAAGQWEWDASKLTARHWLTEWLANNLELSRRIVSHCAQMTALLSRFAKDTCWEPFWTLDCCLAWWAVVKFSNPLGIATGQSTSMPTLIKWSDDPDRVERWVSKGGPATFQGMPAEITPKSLLIEFLSKLEVMPWSVSKIYHSVLARLLAEETDV</sequence>
<dbReference type="InterPro" id="IPR007219">
    <property type="entry name" value="XnlR_reg_dom"/>
</dbReference>
<accession>A0A8H3TNZ9</accession>
<reference evidence="10" key="1">
    <citation type="submission" date="2020-07" db="EMBL/GenBank/DDBJ databases">
        <title>Draft Genome Sequence of a Deep-Sea Yeast, Naganishia (Cryptococcus) liquefaciens strain N6.</title>
        <authorList>
            <person name="Han Y.W."/>
            <person name="Kajitani R."/>
            <person name="Morimoto H."/>
            <person name="Parhat M."/>
            <person name="Tsubouchi H."/>
            <person name="Bakenova O."/>
            <person name="Ogata M."/>
            <person name="Argunhan B."/>
            <person name="Aoki R."/>
            <person name="Kajiwara S."/>
            <person name="Itoh T."/>
            <person name="Iwasaki H."/>
        </authorList>
    </citation>
    <scope>NUCLEOTIDE SEQUENCE</scope>
    <source>
        <strain evidence="10">N6</strain>
    </source>
</reference>
<evidence type="ECO:0000256" key="5">
    <source>
        <dbReference type="ARBA" id="ARBA00022833"/>
    </source>
</evidence>
<dbReference type="Pfam" id="PF04082">
    <property type="entry name" value="Fungal_trans"/>
    <property type="match status" value="1"/>
</dbReference>
<keyword evidence="2" id="KW-0479">Metal-binding</keyword>
<keyword evidence="4 7" id="KW-0863">Zinc-finger</keyword>
<gene>
    <name evidence="10" type="ORF">NliqN6_0282</name>
</gene>
<evidence type="ECO:0000313" key="11">
    <source>
        <dbReference type="Proteomes" id="UP000620104"/>
    </source>
</evidence>
<dbReference type="InterPro" id="IPR013087">
    <property type="entry name" value="Znf_C2H2_type"/>
</dbReference>
<organism evidence="10 11">
    <name type="scientific">Naganishia liquefaciens</name>
    <dbReference type="NCBI Taxonomy" id="104408"/>
    <lineage>
        <taxon>Eukaryota</taxon>
        <taxon>Fungi</taxon>
        <taxon>Dikarya</taxon>
        <taxon>Basidiomycota</taxon>
        <taxon>Agaricomycotina</taxon>
        <taxon>Tremellomycetes</taxon>
        <taxon>Filobasidiales</taxon>
        <taxon>Filobasidiaceae</taxon>
        <taxon>Naganishia</taxon>
    </lineage>
</organism>
<dbReference type="GO" id="GO:0000785">
    <property type="term" value="C:chromatin"/>
    <property type="evidence" value="ECO:0007669"/>
    <property type="project" value="TreeGrafter"/>
</dbReference>
<dbReference type="GO" id="GO:0006351">
    <property type="term" value="P:DNA-templated transcription"/>
    <property type="evidence" value="ECO:0007669"/>
    <property type="project" value="InterPro"/>
</dbReference>
<keyword evidence="3" id="KW-0677">Repeat</keyword>
<dbReference type="Gene3D" id="3.30.160.60">
    <property type="entry name" value="Classic Zinc Finger"/>
    <property type="match status" value="2"/>
</dbReference>
<evidence type="ECO:0000256" key="8">
    <source>
        <dbReference type="SAM" id="MobiDB-lite"/>
    </source>
</evidence>
<dbReference type="PROSITE" id="PS50157">
    <property type="entry name" value="ZINC_FINGER_C2H2_2"/>
    <property type="match status" value="2"/>
</dbReference>
<dbReference type="PANTHER" id="PTHR40626:SF11">
    <property type="entry name" value="ZINC FINGER PROTEIN YPR022C"/>
    <property type="match status" value="1"/>
</dbReference>
<dbReference type="OrthoDB" id="1405595at2759"/>
<evidence type="ECO:0000256" key="7">
    <source>
        <dbReference type="PROSITE-ProRule" id="PRU00042"/>
    </source>
</evidence>
<dbReference type="SMART" id="SM00355">
    <property type="entry name" value="ZnF_C2H2"/>
    <property type="match status" value="2"/>
</dbReference>
<dbReference type="EMBL" id="BLZA01000005">
    <property type="protein sequence ID" value="GHJ83880.1"/>
    <property type="molecule type" value="Genomic_DNA"/>
</dbReference>
<dbReference type="InterPro" id="IPR036236">
    <property type="entry name" value="Znf_C2H2_sf"/>
</dbReference>
<evidence type="ECO:0000256" key="6">
    <source>
        <dbReference type="ARBA" id="ARBA00023242"/>
    </source>
</evidence>
<dbReference type="SUPFAM" id="SSF57667">
    <property type="entry name" value="beta-beta-alpha zinc fingers"/>
    <property type="match status" value="1"/>
</dbReference>
<feature type="region of interest" description="Disordered" evidence="8">
    <location>
        <begin position="82"/>
        <end position="110"/>
    </location>
</feature>
<dbReference type="PROSITE" id="PS00028">
    <property type="entry name" value="ZINC_FINGER_C2H2_1"/>
    <property type="match status" value="2"/>
</dbReference>
<dbReference type="AlphaFoldDB" id="A0A8H3TNZ9"/>
<comment type="subcellular location">
    <subcellularLocation>
        <location evidence="1">Nucleus</location>
    </subcellularLocation>
</comment>
<dbReference type="CDD" id="cd12148">
    <property type="entry name" value="fungal_TF_MHR"/>
    <property type="match status" value="1"/>
</dbReference>
<protein>
    <recommendedName>
        <fullName evidence="9">C2H2-type domain-containing protein</fullName>
    </recommendedName>
</protein>
<dbReference type="Proteomes" id="UP000620104">
    <property type="component" value="Unassembled WGS sequence"/>
</dbReference>
<dbReference type="FunFam" id="3.30.160.60:FF:000125">
    <property type="entry name" value="Putative zinc finger protein 143"/>
    <property type="match status" value="1"/>
</dbReference>
<dbReference type="PANTHER" id="PTHR40626">
    <property type="entry name" value="MIP31509P"/>
    <property type="match status" value="1"/>
</dbReference>
<dbReference type="GO" id="GO:0000981">
    <property type="term" value="F:DNA-binding transcription factor activity, RNA polymerase II-specific"/>
    <property type="evidence" value="ECO:0007669"/>
    <property type="project" value="InterPro"/>
</dbReference>
<evidence type="ECO:0000256" key="3">
    <source>
        <dbReference type="ARBA" id="ARBA00022737"/>
    </source>
</evidence>
<comment type="caution">
    <text evidence="10">The sequence shown here is derived from an EMBL/GenBank/DDBJ whole genome shotgun (WGS) entry which is preliminary data.</text>
</comment>
<keyword evidence="11" id="KW-1185">Reference proteome</keyword>
<feature type="domain" description="C2H2-type" evidence="9">
    <location>
        <begin position="42"/>
        <end position="70"/>
    </location>
</feature>
<dbReference type="GO" id="GO:0005634">
    <property type="term" value="C:nucleus"/>
    <property type="evidence" value="ECO:0007669"/>
    <property type="project" value="UniProtKB-SubCell"/>
</dbReference>
<evidence type="ECO:0000313" key="10">
    <source>
        <dbReference type="EMBL" id="GHJ83880.1"/>
    </source>
</evidence>
<proteinExistence type="predicted"/>
<evidence type="ECO:0000256" key="4">
    <source>
        <dbReference type="ARBA" id="ARBA00022771"/>
    </source>
</evidence>
<evidence type="ECO:0000259" key="9">
    <source>
        <dbReference type="PROSITE" id="PS50157"/>
    </source>
</evidence>